<dbReference type="Gene3D" id="1.20.5.190">
    <property type="match status" value="1"/>
</dbReference>
<feature type="compositionally biased region" description="Polar residues" evidence="3">
    <location>
        <begin position="458"/>
        <end position="469"/>
    </location>
</feature>
<gene>
    <name evidence="5 6" type="primary">LOC111498714</name>
</gene>
<feature type="compositionally biased region" description="Polar residues" evidence="3">
    <location>
        <begin position="403"/>
        <end position="415"/>
    </location>
</feature>
<evidence type="ECO:0000256" key="2">
    <source>
        <dbReference type="ARBA" id="ARBA00024341"/>
    </source>
</evidence>
<feature type="compositionally biased region" description="Basic residues" evidence="3">
    <location>
        <begin position="19"/>
        <end position="35"/>
    </location>
</feature>
<dbReference type="SMART" id="SM00015">
    <property type="entry name" value="IQ"/>
    <property type="match status" value="1"/>
</dbReference>
<feature type="compositionally biased region" description="Polar residues" evidence="3">
    <location>
        <begin position="284"/>
        <end position="300"/>
    </location>
</feature>
<feature type="compositionally biased region" description="Polar residues" evidence="3">
    <location>
        <begin position="190"/>
        <end position="204"/>
    </location>
</feature>
<dbReference type="Pfam" id="PF00612">
    <property type="entry name" value="IQ"/>
    <property type="match status" value="1"/>
</dbReference>
<evidence type="ECO:0000256" key="3">
    <source>
        <dbReference type="SAM" id="MobiDB-lite"/>
    </source>
</evidence>
<dbReference type="PANTHER" id="PTHR32295">
    <property type="entry name" value="IQ-DOMAIN 5-RELATED"/>
    <property type="match status" value="1"/>
</dbReference>
<dbReference type="RefSeq" id="XP_023005825.1">
    <property type="nucleotide sequence ID" value="XM_023150057.1"/>
</dbReference>
<reference evidence="5 6" key="1">
    <citation type="submission" date="2025-04" db="UniProtKB">
        <authorList>
            <consortium name="RefSeq"/>
        </authorList>
    </citation>
    <scope>IDENTIFICATION</scope>
    <source>
        <tissue evidence="5 6">Young leaves</tissue>
    </source>
</reference>
<feature type="region of interest" description="Disordered" evidence="3">
    <location>
        <begin position="1"/>
        <end position="38"/>
    </location>
</feature>
<dbReference type="AlphaFoldDB" id="A0A6J1KW33"/>
<protein>
    <submittedName>
        <fullName evidence="5 6">Protein IQ-DOMAIN 1-like</fullName>
    </submittedName>
</protein>
<dbReference type="OrthoDB" id="1681667at2759"/>
<dbReference type="Proteomes" id="UP000504608">
    <property type="component" value="Unplaced"/>
</dbReference>
<dbReference type="CDD" id="cd23767">
    <property type="entry name" value="IQCD"/>
    <property type="match status" value="1"/>
</dbReference>
<dbReference type="KEGG" id="cmax:111498714"/>
<feature type="compositionally biased region" description="Low complexity" evidence="3">
    <location>
        <begin position="350"/>
        <end position="379"/>
    </location>
</feature>
<comment type="similarity">
    <text evidence="2">Belongs to the IQD family.</text>
</comment>
<feature type="region of interest" description="Disordered" evidence="3">
    <location>
        <begin position="348"/>
        <end position="487"/>
    </location>
</feature>
<keyword evidence="4" id="KW-1185">Reference proteome</keyword>
<accession>A0A6J1KW33</accession>
<evidence type="ECO:0000313" key="4">
    <source>
        <dbReference type="Proteomes" id="UP000504608"/>
    </source>
</evidence>
<evidence type="ECO:0000313" key="6">
    <source>
        <dbReference type="RefSeq" id="XP_023005826.1"/>
    </source>
</evidence>
<evidence type="ECO:0000313" key="5">
    <source>
        <dbReference type="RefSeq" id="XP_023005825.1"/>
    </source>
</evidence>
<feature type="region of interest" description="Disordered" evidence="3">
    <location>
        <begin position="181"/>
        <end position="208"/>
    </location>
</feature>
<feature type="region of interest" description="Disordered" evidence="3">
    <location>
        <begin position="319"/>
        <end position="338"/>
    </location>
</feature>
<dbReference type="GeneID" id="111498714"/>
<dbReference type="GO" id="GO:0005516">
    <property type="term" value="F:calmodulin binding"/>
    <property type="evidence" value="ECO:0007669"/>
    <property type="project" value="UniProtKB-KW"/>
</dbReference>
<dbReference type="InterPro" id="IPR000048">
    <property type="entry name" value="IQ_motif_EF-hand-BS"/>
</dbReference>
<keyword evidence="1" id="KW-0112">Calmodulin-binding</keyword>
<name>A0A6J1KW33_CUCMA</name>
<feature type="region of interest" description="Disordered" evidence="3">
    <location>
        <begin position="273"/>
        <end position="303"/>
    </location>
</feature>
<organism evidence="4 6">
    <name type="scientific">Cucurbita maxima</name>
    <name type="common">Pumpkin</name>
    <name type="synonym">Winter squash</name>
    <dbReference type="NCBI Taxonomy" id="3661"/>
    <lineage>
        <taxon>Eukaryota</taxon>
        <taxon>Viridiplantae</taxon>
        <taxon>Streptophyta</taxon>
        <taxon>Embryophyta</taxon>
        <taxon>Tracheophyta</taxon>
        <taxon>Spermatophyta</taxon>
        <taxon>Magnoliopsida</taxon>
        <taxon>eudicotyledons</taxon>
        <taxon>Gunneridae</taxon>
        <taxon>Pentapetalae</taxon>
        <taxon>rosids</taxon>
        <taxon>fabids</taxon>
        <taxon>Cucurbitales</taxon>
        <taxon>Cucurbitaceae</taxon>
        <taxon>Cucurbiteae</taxon>
        <taxon>Cucurbita</taxon>
    </lineage>
</organism>
<dbReference type="RefSeq" id="XP_023005826.1">
    <property type="nucleotide sequence ID" value="XM_023150058.1"/>
</dbReference>
<dbReference type="PANTHER" id="PTHR32295:SF216">
    <property type="entry name" value="PROTEIN IQ-DOMAIN 3"/>
    <property type="match status" value="1"/>
</dbReference>
<dbReference type="PROSITE" id="PS50096">
    <property type="entry name" value="IQ"/>
    <property type="match status" value="1"/>
</dbReference>
<proteinExistence type="inferred from homology"/>
<sequence>MGRKGNWFKTLKKALSPSSKRKKDQKTKLSGKQKHPSVCSTPTLTIANQITQQEKVKSTCEENEDHCKAHSVPISNSTGMASTAGTQVVQTTTVTQFTRKSREETAAIKIQSVFRGYLARSEIRTLRGLLRLKLLMESSVLNRQAMNTIRCMQVFVRVHSQIRSRRLRKLEENQALQKQLLQKHTKEQETSQVGKGWNDSTQSKEQVEAKLLSKHEAAMRRERALAYAFSRQKIWRNSSRSTITLFTDPNNPTWGWSWLERWMAAQQWGDASPGNVCGEINKADAQSKQSSEINSPTVSRSESRRYTFQPLTIHSRRRSVAEANQLKPSSTRKSSVLDDSLEANAQFELSSEANSSTASRSESRRYTFQSFSTSSRQSSVAEPKKLKSSTIKKNSVPEIEGFQLTSKANSPTASRSESHRYTFPSLSTPSPRRSVAEAMKSKQLGARNSTIPDDDSKSLASIKSNNGGPRSSVWDEESQNSSQNFPSYMTFTSSARAKSKLHTPFELEKNEAREITSFSSSAKKQLLYPPSPAGSRRYFNRLKVDIAA</sequence>
<evidence type="ECO:0000256" key="1">
    <source>
        <dbReference type="ARBA" id="ARBA00022860"/>
    </source>
</evidence>